<dbReference type="GO" id="GO:0070545">
    <property type="term" value="C:PeBoW complex"/>
    <property type="evidence" value="ECO:0007669"/>
    <property type="project" value="TreeGrafter"/>
</dbReference>
<dbReference type="PANTHER" id="PTHR12221:SF6">
    <property type="entry name" value="PESCADILLO HOMOLOG"/>
    <property type="match status" value="1"/>
</dbReference>
<dbReference type="GO" id="GO:0000463">
    <property type="term" value="P:maturation of LSU-rRNA from tricistronic rRNA transcript (SSU-rRNA, 5.8S rRNA, LSU-rRNA)"/>
    <property type="evidence" value="ECO:0007669"/>
    <property type="project" value="TreeGrafter"/>
</dbReference>
<dbReference type="PANTHER" id="PTHR12221">
    <property type="entry name" value="PESCADILLO - RELATED"/>
    <property type="match status" value="1"/>
</dbReference>
<comment type="subcellular location">
    <subcellularLocation>
        <location evidence="1">Nucleus</location>
    </subcellularLocation>
</comment>
<dbReference type="VEuPathDB" id="MicrosporidiaDB:SLOPH_1810"/>
<sequence length="327" mass="39059">MKNLFAPTTYISRKNILKELKITSDEFKMLCVITNTRQIKGQDKFYVKDINKLYRTDAYYKLQKEKRKYKKFNRDYLQMIKDKYPKLELAVEGIPESITVLSIIKILLNKESKFSSIKTEIKKRIETVLNDFKNFVEQYKLLDSVFLSDIGFYYKIKMNNISFIWYEPVDVEEYEFDNILLENYIINLFHMEMIMKKIAIEFKDYNIEHHDKNNIFNNIGCRIDIMKDHFEFIYKCGGGTIGEDIIITDGNVEIEKDKIYIHPQYLLDSFNERNMKNKEEYLIGSTLPPHKSPFIDDKLHIGEDDICLLSARKKDIIEKYLQKNEVK</sequence>
<dbReference type="Pfam" id="PF06732">
    <property type="entry name" value="Pescadillo_N"/>
    <property type="match status" value="1"/>
</dbReference>
<comment type="caution">
    <text evidence="2">The sequence shown here is derived from an EMBL/GenBank/DDBJ whole genome shotgun (WGS) entry which is preliminary data.</text>
</comment>
<dbReference type="OMA" id="HLMMVNC"/>
<evidence type="ECO:0000313" key="2">
    <source>
        <dbReference type="EMBL" id="EPR79448.1"/>
    </source>
</evidence>
<evidence type="ECO:0000256" key="1">
    <source>
        <dbReference type="ARBA" id="ARBA00004123"/>
    </source>
</evidence>
<keyword evidence="3" id="KW-1185">Reference proteome</keyword>
<dbReference type="InParanoid" id="S7XU55"/>
<dbReference type="AlphaFoldDB" id="S7XU55"/>
<dbReference type="InterPro" id="IPR010613">
    <property type="entry name" value="PES"/>
</dbReference>
<dbReference type="OrthoDB" id="10264910at2759"/>
<dbReference type="GO" id="GO:0003723">
    <property type="term" value="F:RNA binding"/>
    <property type="evidence" value="ECO:0007669"/>
    <property type="project" value="TreeGrafter"/>
</dbReference>
<protein>
    <submittedName>
        <fullName evidence="2">Uncharacterized protein</fullName>
    </submittedName>
</protein>
<dbReference type="STRING" id="1358809.S7XU55"/>
<organism evidence="2 3">
    <name type="scientific">Spraguea lophii (strain 42_110)</name>
    <name type="common">Microsporidian parasite</name>
    <dbReference type="NCBI Taxonomy" id="1358809"/>
    <lineage>
        <taxon>Eukaryota</taxon>
        <taxon>Fungi</taxon>
        <taxon>Fungi incertae sedis</taxon>
        <taxon>Microsporidia</taxon>
        <taxon>Spragueidae</taxon>
        <taxon>Spraguea</taxon>
    </lineage>
</organism>
<dbReference type="EMBL" id="ATCN01000252">
    <property type="protein sequence ID" value="EPR79448.1"/>
    <property type="molecule type" value="Genomic_DNA"/>
</dbReference>
<dbReference type="HOGENOM" id="CLU_019619_0_0_1"/>
<gene>
    <name evidence="2" type="ORF">SLOPH_1810</name>
</gene>
<proteinExistence type="predicted"/>
<dbReference type="Proteomes" id="UP000014978">
    <property type="component" value="Unassembled WGS sequence"/>
</dbReference>
<reference evidence="3" key="1">
    <citation type="journal article" date="2013" name="PLoS Genet.">
        <title>The genome of Spraguea lophii and the basis of host-microsporidian interactions.</title>
        <authorList>
            <person name="Campbell S.E."/>
            <person name="Williams T.A."/>
            <person name="Yousuf A."/>
            <person name="Soanes D.M."/>
            <person name="Paszkiewicz K.H."/>
            <person name="Williams B.A.P."/>
        </authorList>
    </citation>
    <scope>NUCLEOTIDE SEQUENCE [LARGE SCALE GENOMIC DNA]</scope>
    <source>
        <strain evidence="3">42_110</strain>
    </source>
</reference>
<name>S7XU55_SPRLO</name>
<accession>S7XU55</accession>
<dbReference type="FunCoup" id="S7XU55">
    <property type="interactions" value="282"/>
</dbReference>
<evidence type="ECO:0000313" key="3">
    <source>
        <dbReference type="Proteomes" id="UP000014978"/>
    </source>
</evidence>